<organism evidence="3 4">
    <name type="scientific">Datura stramonium</name>
    <name type="common">Jimsonweed</name>
    <name type="synonym">Common thornapple</name>
    <dbReference type="NCBI Taxonomy" id="4076"/>
    <lineage>
        <taxon>Eukaryota</taxon>
        <taxon>Viridiplantae</taxon>
        <taxon>Streptophyta</taxon>
        <taxon>Embryophyta</taxon>
        <taxon>Tracheophyta</taxon>
        <taxon>Spermatophyta</taxon>
        <taxon>Magnoliopsida</taxon>
        <taxon>eudicotyledons</taxon>
        <taxon>Gunneridae</taxon>
        <taxon>Pentapetalae</taxon>
        <taxon>asterids</taxon>
        <taxon>lamiids</taxon>
        <taxon>Solanales</taxon>
        <taxon>Solanaceae</taxon>
        <taxon>Solanoideae</taxon>
        <taxon>Datureae</taxon>
        <taxon>Datura</taxon>
    </lineage>
</organism>
<keyword evidence="4" id="KW-1185">Reference proteome</keyword>
<dbReference type="PANTHER" id="PTHR31147">
    <property type="entry name" value="ACYL TRANSFERASE 4"/>
    <property type="match status" value="1"/>
</dbReference>
<comment type="caution">
    <text evidence="3">The sequence shown here is derived from an EMBL/GenBank/DDBJ whole genome shotgun (WGS) entry which is preliminary data.</text>
</comment>
<reference evidence="3 4" key="1">
    <citation type="journal article" date="2021" name="BMC Genomics">
        <title>Datura genome reveals duplications of psychoactive alkaloid biosynthetic genes and high mutation rate following tissue culture.</title>
        <authorList>
            <person name="Rajewski A."/>
            <person name="Carter-House D."/>
            <person name="Stajich J."/>
            <person name="Litt A."/>
        </authorList>
    </citation>
    <scope>NUCLEOTIDE SEQUENCE [LARGE SCALE GENOMIC DNA]</scope>
    <source>
        <strain evidence="3">AR-01</strain>
    </source>
</reference>
<proteinExistence type="inferred from homology"/>
<dbReference type="Gene3D" id="3.30.559.10">
    <property type="entry name" value="Chloramphenicol acetyltransferase-like domain"/>
    <property type="match status" value="1"/>
</dbReference>
<protein>
    <submittedName>
        <fullName evidence="3">Uncharacterized protein</fullName>
    </submittedName>
</protein>
<dbReference type="EMBL" id="JACEIK010006348">
    <property type="protein sequence ID" value="MCE2055547.1"/>
    <property type="molecule type" value="Genomic_DNA"/>
</dbReference>
<dbReference type="Proteomes" id="UP000823775">
    <property type="component" value="Unassembled WGS sequence"/>
</dbReference>
<accession>A0ABS8W3S9</accession>
<dbReference type="InterPro" id="IPR050898">
    <property type="entry name" value="Plant_acyltransferase"/>
</dbReference>
<sequence>MQKELIQRSFFFGAEEIEAIRNQVSPAHHSSGRFELLSSYLWKNRTISLDLNPEETVSMSSVITARGGRLENLKIPHGYYGNAFAFTAALSKAGVVGTYPLTYALELIKKAKSQVNEEYFRSLADLNVIKGRPGLTQSWNFVTSNIYHVGFDKVDLGWGEPKYGGVPGAYSFISCFVPSKNKKGEKGILTTICLPPTAMERFQDAMYKLTSNVAKGLRKVPKI</sequence>
<dbReference type="Pfam" id="PF02458">
    <property type="entry name" value="Transferase"/>
    <property type="match status" value="1"/>
</dbReference>
<evidence type="ECO:0000313" key="4">
    <source>
        <dbReference type="Proteomes" id="UP000823775"/>
    </source>
</evidence>
<evidence type="ECO:0000313" key="3">
    <source>
        <dbReference type="EMBL" id="MCE2055547.1"/>
    </source>
</evidence>
<evidence type="ECO:0000256" key="1">
    <source>
        <dbReference type="ARBA" id="ARBA00009861"/>
    </source>
</evidence>
<dbReference type="PANTHER" id="PTHR31147:SF66">
    <property type="entry name" value="OS05G0315700 PROTEIN"/>
    <property type="match status" value="1"/>
</dbReference>
<keyword evidence="2" id="KW-0808">Transferase</keyword>
<name>A0ABS8W3S9_DATST</name>
<gene>
    <name evidence="3" type="ORF">HAX54_042854</name>
</gene>
<dbReference type="InterPro" id="IPR023213">
    <property type="entry name" value="CAT-like_dom_sf"/>
</dbReference>
<evidence type="ECO:0000256" key="2">
    <source>
        <dbReference type="ARBA" id="ARBA00022679"/>
    </source>
</evidence>
<comment type="similarity">
    <text evidence="1">Belongs to the plant acyltransferase family.</text>
</comment>